<organism evidence="1">
    <name type="scientific">marine metagenome</name>
    <dbReference type="NCBI Taxonomy" id="408172"/>
    <lineage>
        <taxon>unclassified sequences</taxon>
        <taxon>metagenomes</taxon>
        <taxon>ecological metagenomes</taxon>
    </lineage>
</organism>
<protein>
    <submittedName>
        <fullName evidence="1">Uncharacterized protein</fullName>
    </submittedName>
</protein>
<evidence type="ECO:0000313" key="1">
    <source>
        <dbReference type="EMBL" id="SVA26109.1"/>
    </source>
</evidence>
<dbReference type="AlphaFoldDB" id="A0A381UD97"/>
<sequence>MNFEKLKNFLKKNYKKIIVACLIFCLVSNKAYEKFTVSEALDGMKATEKKVNDAFSKVDKDNVSFDKNVSMNKHLDMKNNIALNKNQIRLASVSDANHVIFYNKDVDGPEIKGYKGISLATVEGGVKRVVEIKKDSMKVNGKICIGGTCIDESHLQMLTGARDVYILSQKNKKYLQNGNFTSNVKGSDHSHNLSAVGEFDGKIKGGHEKMRLHK</sequence>
<reference evidence="1" key="1">
    <citation type="submission" date="2018-05" db="EMBL/GenBank/DDBJ databases">
        <authorList>
            <person name="Lanie J.A."/>
            <person name="Ng W.-L."/>
            <person name="Kazmierczak K.M."/>
            <person name="Andrzejewski T.M."/>
            <person name="Davidsen T.M."/>
            <person name="Wayne K.J."/>
            <person name="Tettelin H."/>
            <person name="Glass J.I."/>
            <person name="Rusch D."/>
            <person name="Podicherti R."/>
            <person name="Tsui H.-C.T."/>
            <person name="Winkler M.E."/>
        </authorList>
    </citation>
    <scope>NUCLEOTIDE SEQUENCE</scope>
</reference>
<name>A0A381UD97_9ZZZZ</name>
<accession>A0A381UD97</accession>
<dbReference type="EMBL" id="UINC01006202">
    <property type="protein sequence ID" value="SVA26109.1"/>
    <property type="molecule type" value="Genomic_DNA"/>
</dbReference>
<gene>
    <name evidence="1" type="ORF">METZ01_LOCUS78963</name>
</gene>
<proteinExistence type="predicted"/>